<dbReference type="GO" id="GO:1901135">
    <property type="term" value="P:carbohydrate derivative metabolic process"/>
    <property type="evidence" value="ECO:0007669"/>
    <property type="project" value="UniProtKB-ARBA"/>
</dbReference>
<reference evidence="2" key="1">
    <citation type="journal article" date="2014" name="Science">
        <title>The coffee genome provides insight into the convergent evolution of caffeine biosynthesis.</title>
        <authorList>
            <person name="Denoeud F."/>
            <person name="Carretero-Paulet L."/>
            <person name="Dereeper A."/>
            <person name="Droc G."/>
            <person name="Guyot R."/>
            <person name="Pietrella M."/>
            <person name="Zheng C."/>
            <person name="Alberti A."/>
            <person name="Anthony F."/>
            <person name="Aprea G."/>
            <person name="Aury J.M."/>
            <person name="Bento P."/>
            <person name="Bernard M."/>
            <person name="Bocs S."/>
            <person name="Campa C."/>
            <person name="Cenci A."/>
            <person name="Combes M.C."/>
            <person name="Crouzillat D."/>
            <person name="Da Silva C."/>
            <person name="Daddiego L."/>
            <person name="De Bellis F."/>
            <person name="Dussert S."/>
            <person name="Garsmeur O."/>
            <person name="Gayraud T."/>
            <person name="Guignon V."/>
            <person name="Jahn K."/>
            <person name="Jamilloux V."/>
            <person name="Joet T."/>
            <person name="Labadie K."/>
            <person name="Lan T."/>
            <person name="Leclercq J."/>
            <person name="Lepelley M."/>
            <person name="Leroy T."/>
            <person name="Li L.T."/>
            <person name="Librado P."/>
            <person name="Lopez L."/>
            <person name="Munoz A."/>
            <person name="Noel B."/>
            <person name="Pallavicini A."/>
            <person name="Perrotta G."/>
            <person name="Poncet V."/>
            <person name="Pot D."/>
            <person name="Priyono X."/>
            <person name="Rigoreau M."/>
            <person name="Rouard M."/>
            <person name="Rozas J."/>
            <person name="Tranchant-Dubreuil C."/>
            <person name="VanBuren R."/>
            <person name="Zhang Q."/>
            <person name="Andrade A.C."/>
            <person name="Argout X."/>
            <person name="Bertrand B."/>
            <person name="de Kochko A."/>
            <person name="Graziosi G."/>
            <person name="Henry R.J."/>
            <person name="Jayarama X."/>
            <person name="Ming R."/>
            <person name="Nagai C."/>
            <person name="Rounsley S."/>
            <person name="Sankoff D."/>
            <person name="Giuliano G."/>
            <person name="Albert V.A."/>
            <person name="Wincker P."/>
            <person name="Lashermes P."/>
        </authorList>
    </citation>
    <scope>NUCLEOTIDE SEQUENCE [LARGE SCALE GENOMIC DNA]</scope>
    <source>
        <strain evidence="2">cv. DH200-94</strain>
    </source>
</reference>
<dbReference type="InParanoid" id="A0A068U902"/>
<dbReference type="PANTHER" id="PTHR48044">
    <property type="entry name" value="GLYCOSYLTRANSFERASE"/>
    <property type="match status" value="1"/>
</dbReference>
<dbReference type="Proteomes" id="UP000295252">
    <property type="component" value="Chromosome IX"/>
</dbReference>
<gene>
    <name evidence="1" type="ORF">GSCOC_T00018815001</name>
</gene>
<evidence type="ECO:0000313" key="2">
    <source>
        <dbReference type="Proteomes" id="UP000295252"/>
    </source>
</evidence>
<dbReference type="OrthoDB" id="5835829at2759"/>
<dbReference type="PANTHER" id="PTHR48044:SF14">
    <property type="entry name" value="GLYCOSYLTRANSFERASE"/>
    <property type="match status" value="1"/>
</dbReference>
<accession>A0A068U902</accession>
<dbReference type="GO" id="GO:0008194">
    <property type="term" value="F:UDP-glycosyltransferase activity"/>
    <property type="evidence" value="ECO:0007669"/>
    <property type="project" value="UniProtKB-ARBA"/>
</dbReference>
<sequence>MAMPMAFEHPITGRVLVENGVAIEVVRDENGRHQREEIAKVIKEVVFGGAGETMRQKIKDSRKKIKSEEKENLDGLLTLIIQLSKKNSSHDINIARA</sequence>
<organism evidence="1 2">
    <name type="scientific">Coffea canephora</name>
    <name type="common">Robusta coffee</name>
    <dbReference type="NCBI Taxonomy" id="49390"/>
    <lineage>
        <taxon>Eukaryota</taxon>
        <taxon>Viridiplantae</taxon>
        <taxon>Streptophyta</taxon>
        <taxon>Embryophyta</taxon>
        <taxon>Tracheophyta</taxon>
        <taxon>Spermatophyta</taxon>
        <taxon>Magnoliopsida</taxon>
        <taxon>eudicotyledons</taxon>
        <taxon>Gunneridae</taxon>
        <taxon>Pentapetalae</taxon>
        <taxon>asterids</taxon>
        <taxon>lamiids</taxon>
        <taxon>Gentianales</taxon>
        <taxon>Rubiaceae</taxon>
        <taxon>Ixoroideae</taxon>
        <taxon>Gardenieae complex</taxon>
        <taxon>Bertiereae - Coffeeae clade</taxon>
        <taxon>Coffeeae</taxon>
        <taxon>Coffea</taxon>
    </lineage>
</organism>
<name>A0A068U902_COFCA</name>
<keyword evidence="2" id="KW-1185">Reference proteome</keyword>
<dbReference type="PhylomeDB" id="A0A068U902"/>
<protein>
    <submittedName>
        <fullName evidence="1">Uncharacterized protein</fullName>
    </submittedName>
</protein>
<dbReference type="Gramene" id="CDP04737">
    <property type="protein sequence ID" value="CDP04737"/>
    <property type="gene ID" value="GSCOC_T00018815001"/>
</dbReference>
<dbReference type="EMBL" id="HG739097">
    <property type="protein sequence ID" value="CDP04737.1"/>
    <property type="molecule type" value="Genomic_DNA"/>
</dbReference>
<proteinExistence type="predicted"/>
<evidence type="ECO:0000313" key="1">
    <source>
        <dbReference type="EMBL" id="CDP04737.1"/>
    </source>
</evidence>
<dbReference type="AlphaFoldDB" id="A0A068U902"/>
<dbReference type="SUPFAM" id="SSF53756">
    <property type="entry name" value="UDP-Glycosyltransferase/glycogen phosphorylase"/>
    <property type="match status" value="1"/>
</dbReference>
<dbReference type="Gene3D" id="3.40.50.2000">
    <property type="entry name" value="Glycogen Phosphorylase B"/>
    <property type="match status" value="1"/>
</dbReference>